<organism evidence="10 11">
    <name type="scientific">Thecamonas trahens ATCC 50062</name>
    <dbReference type="NCBI Taxonomy" id="461836"/>
    <lineage>
        <taxon>Eukaryota</taxon>
        <taxon>Apusozoa</taxon>
        <taxon>Apusomonadida</taxon>
        <taxon>Apusomonadidae</taxon>
        <taxon>Thecamonas</taxon>
    </lineage>
</organism>
<gene>
    <name evidence="10" type="ORF">AMSG_00582</name>
</gene>
<dbReference type="Gene3D" id="1.20.120.1750">
    <property type="match status" value="1"/>
</dbReference>
<name>A0A0L0D8U6_THETB</name>
<evidence type="ECO:0000259" key="8">
    <source>
        <dbReference type="PROSITE" id="PS50089"/>
    </source>
</evidence>
<dbReference type="PROSITE" id="PS51873">
    <property type="entry name" value="TRIAD"/>
    <property type="match status" value="1"/>
</dbReference>
<dbReference type="InterPro" id="IPR031127">
    <property type="entry name" value="E3_UB_ligase_RBR"/>
</dbReference>
<dbReference type="InterPro" id="IPR013083">
    <property type="entry name" value="Znf_RING/FYVE/PHD"/>
</dbReference>
<dbReference type="GO" id="GO:0016567">
    <property type="term" value="P:protein ubiquitination"/>
    <property type="evidence" value="ECO:0007669"/>
    <property type="project" value="InterPro"/>
</dbReference>
<dbReference type="Proteomes" id="UP000054408">
    <property type="component" value="Unassembled WGS sequence"/>
</dbReference>
<sequence length="414" mass="43559">MTETAETPDFSNWDAAQWAEACSICFSANCEIALPECGDQFCGGCLGKYFHAKIESSWGLRAQQLDCPVCHVPVDEETWTGFVDDDHATAYHSFQAARDRGVERFCPAHDCGGRLIISMVPTSEAEREAVLRTTRREMRAAGVTAEAMAAMGAAAASFRDLPEHATAALDAAVASYFAAFDDGLSGSTLTAEAKARISSAIIGQPSSPEVRRALELGHLVRFPRALCRACGRPACSHCGSAWHEGETCEAAAERIAAELADAPETDAAAAAARSLAFVLASSKRCPHCSVFVQRDDGCNRMSCVVCCGPTWCWVCGRTSAECTFYACAINGPNPEAAPHALAAAPPELGVPDVTSDAFASFTSPEAPPAAPSTTVDAADIVAALAMPLSSAIVPDIDEAELEAELQALEAEMLT</sequence>
<dbReference type="Gene3D" id="3.30.40.10">
    <property type="entry name" value="Zinc/RING finger domain, C3HC4 (zinc finger)"/>
    <property type="match status" value="1"/>
</dbReference>
<dbReference type="Gene3D" id="6.10.250.1710">
    <property type="match status" value="1"/>
</dbReference>
<feature type="domain" description="RING-type" evidence="9">
    <location>
        <begin position="18"/>
        <end position="331"/>
    </location>
</feature>
<keyword evidence="2" id="KW-0479">Metal-binding</keyword>
<reference evidence="10 11" key="1">
    <citation type="submission" date="2010-05" db="EMBL/GenBank/DDBJ databases">
        <title>The Genome Sequence of Thecamonas trahens ATCC 50062.</title>
        <authorList>
            <consortium name="The Broad Institute Genome Sequencing Platform"/>
            <person name="Russ C."/>
            <person name="Cuomo C."/>
            <person name="Shea T."/>
            <person name="Young S.K."/>
            <person name="Zeng Q."/>
            <person name="Koehrsen M."/>
            <person name="Haas B."/>
            <person name="Borodovsky M."/>
            <person name="Guigo R."/>
            <person name="Alvarado L."/>
            <person name="Berlin A."/>
            <person name="Bochicchio J."/>
            <person name="Borenstein D."/>
            <person name="Chapman S."/>
            <person name="Chen Z."/>
            <person name="Freedman E."/>
            <person name="Gellesch M."/>
            <person name="Goldberg J."/>
            <person name="Griggs A."/>
            <person name="Gujja S."/>
            <person name="Heilman E."/>
            <person name="Heiman D."/>
            <person name="Hepburn T."/>
            <person name="Howarth C."/>
            <person name="Jen D."/>
            <person name="Larson L."/>
            <person name="Mehta T."/>
            <person name="Park D."/>
            <person name="Pearson M."/>
            <person name="Roberts A."/>
            <person name="Saif S."/>
            <person name="Shenoy N."/>
            <person name="Sisk P."/>
            <person name="Stolte C."/>
            <person name="Sykes S."/>
            <person name="Thomson T."/>
            <person name="Walk T."/>
            <person name="White J."/>
            <person name="Yandava C."/>
            <person name="Burger G."/>
            <person name="Gray M.W."/>
            <person name="Holland P.W.H."/>
            <person name="King N."/>
            <person name="Lang F.B.F."/>
            <person name="Roger A.J."/>
            <person name="Ruiz-Trillo I."/>
            <person name="Lander E."/>
            <person name="Nusbaum C."/>
        </authorList>
    </citation>
    <scope>NUCLEOTIDE SEQUENCE [LARGE SCALE GENOMIC DNA]</scope>
    <source>
        <strain evidence="10 11">ATCC 50062</strain>
    </source>
</reference>
<dbReference type="PROSITE" id="PS50089">
    <property type="entry name" value="ZF_RING_2"/>
    <property type="match status" value="1"/>
</dbReference>
<dbReference type="PANTHER" id="PTHR11685">
    <property type="entry name" value="RBR FAMILY RING FINGER AND IBR DOMAIN-CONTAINING"/>
    <property type="match status" value="1"/>
</dbReference>
<evidence type="ECO:0000313" key="10">
    <source>
        <dbReference type="EMBL" id="KNC48802.1"/>
    </source>
</evidence>
<keyword evidence="6" id="KW-0862">Zinc</keyword>
<evidence type="ECO:0000256" key="3">
    <source>
        <dbReference type="ARBA" id="ARBA00022737"/>
    </source>
</evidence>
<evidence type="ECO:0000256" key="7">
    <source>
        <dbReference type="PROSITE-ProRule" id="PRU00175"/>
    </source>
</evidence>
<dbReference type="RefSeq" id="XP_013762853.1">
    <property type="nucleotide sequence ID" value="XM_013907399.1"/>
</dbReference>
<keyword evidence="3" id="KW-0677">Repeat</keyword>
<keyword evidence="1" id="KW-0808">Transferase</keyword>
<evidence type="ECO:0000259" key="9">
    <source>
        <dbReference type="PROSITE" id="PS51873"/>
    </source>
</evidence>
<protein>
    <recommendedName>
        <fullName evidence="12">RING-type domain-containing protein</fullName>
    </recommendedName>
</protein>
<dbReference type="SUPFAM" id="SSF57850">
    <property type="entry name" value="RING/U-box"/>
    <property type="match status" value="2"/>
</dbReference>
<feature type="domain" description="RING-type" evidence="8">
    <location>
        <begin position="22"/>
        <end position="71"/>
    </location>
</feature>
<dbReference type="OrthoDB" id="10264956at2759"/>
<dbReference type="STRING" id="461836.A0A0L0D8U6"/>
<dbReference type="GeneID" id="25560382"/>
<dbReference type="InterPro" id="IPR001841">
    <property type="entry name" value="Znf_RING"/>
</dbReference>
<evidence type="ECO:0000256" key="4">
    <source>
        <dbReference type="ARBA" id="ARBA00022771"/>
    </source>
</evidence>
<dbReference type="eggNOG" id="ENOG502SCNV">
    <property type="taxonomic scope" value="Eukaryota"/>
</dbReference>
<evidence type="ECO:0000256" key="5">
    <source>
        <dbReference type="ARBA" id="ARBA00022786"/>
    </source>
</evidence>
<dbReference type="InterPro" id="IPR044066">
    <property type="entry name" value="TRIAD_supradom"/>
</dbReference>
<dbReference type="AlphaFoldDB" id="A0A0L0D8U6"/>
<evidence type="ECO:0008006" key="12">
    <source>
        <dbReference type="Google" id="ProtNLM"/>
    </source>
</evidence>
<keyword evidence="5" id="KW-0833">Ubl conjugation pathway</keyword>
<evidence type="ECO:0000256" key="2">
    <source>
        <dbReference type="ARBA" id="ARBA00022723"/>
    </source>
</evidence>
<keyword evidence="4 7" id="KW-0863">Zinc-finger</keyword>
<accession>A0A0L0D8U6</accession>
<proteinExistence type="predicted"/>
<evidence type="ECO:0000313" key="11">
    <source>
        <dbReference type="Proteomes" id="UP000054408"/>
    </source>
</evidence>
<keyword evidence="11" id="KW-1185">Reference proteome</keyword>
<evidence type="ECO:0000256" key="1">
    <source>
        <dbReference type="ARBA" id="ARBA00022679"/>
    </source>
</evidence>
<dbReference type="GO" id="GO:0008270">
    <property type="term" value="F:zinc ion binding"/>
    <property type="evidence" value="ECO:0007669"/>
    <property type="project" value="UniProtKB-KW"/>
</dbReference>
<dbReference type="GO" id="GO:0004842">
    <property type="term" value="F:ubiquitin-protein transferase activity"/>
    <property type="evidence" value="ECO:0007669"/>
    <property type="project" value="InterPro"/>
</dbReference>
<evidence type="ECO:0000256" key="6">
    <source>
        <dbReference type="ARBA" id="ARBA00022833"/>
    </source>
</evidence>
<dbReference type="EMBL" id="GL349434">
    <property type="protein sequence ID" value="KNC48802.1"/>
    <property type="molecule type" value="Genomic_DNA"/>
</dbReference>